<dbReference type="SMART" id="SM00827">
    <property type="entry name" value="PKS_AT"/>
    <property type="match status" value="1"/>
</dbReference>
<dbReference type="SUPFAM" id="SSF52151">
    <property type="entry name" value="FabD/lysophospholipase-like"/>
    <property type="match status" value="1"/>
</dbReference>
<dbReference type="Pfam" id="PF21089">
    <property type="entry name" value="PKS_DH_N"/>
    <property type="match status" value="1"/>
</dbReference>
<dbReference type="OrthoDB" id="329835at2759"/>
<evidence type="ECO:0000313" key="7">
    <source>
        <dbReference type="Proteomes" id="UP001140502"/>
    </source>
</evidence>
<organism evidence="6 7">
    <name type="scientific">Fusarium piperis</name>
    <dbReference type="NCBI Taxonomy" id="1435070"/>
    <lineage>
        <taxon>Eukaryota</taxon>
        <taxon>Fungi</taxon>
        <taxon>Dikarya</taxon>
        <taxon>Ascomycota</taxon>
        <taxon>Pezizomycotina</taxon>
        <taxon>Sordariomycetes</taxon>
        <taxon>Hypocreomycetidae</taxon>
        <taxon>Hypocreales</taxon>
        <taxon>Nectriaceae</taxon>
        <taxon>Fusarium</taxon>
        <taxon>Fusarium solani species complex</taxon>
    </lineage>
</organism>
<dbReference type="AlphaFoldDB" id="A0A9W8WLV1"/>
<evidence type="ECO:0000256" key="2">
    <source>
        <dbReference type="ARBA" id="ARBA00022553"/>
    </source>
</evidence>
<dbReference type="GO" id="GO:0004312">
    <property type="term" value="F:fatty acid synthase activity"/>
    <property type="evidence" value="ECO:0007669"/>
    <property type="project" value="TreeGrafter"/>
</dbReference>
<dbReference type="EMBL" id="JAPEUR010000009">
    <property type="protein sequence ID" value="KAJ4328569.1"/>
    <property type="molecule type" value="Genomic_DNA"/>
</dbReference>
<dbReference type="GO" id="GO:0044550">
    <property type="term" value="P:secondary metabolite biosynthetic process"/>
    <property type="evidence" value="ECO:0007669"/>
    <property type="project" value="TreeGrafter"/>
</dbReference>
<comment type="caution">
    <text evidence="4">Lacks conserved residue(s) required for the propagation of feature annotation.</text>
</comment>
<evidence type="ECO:0000256" key="1">
    <source>
        <dbReference type="ARBA" id="ARBA00022450"/>
    </source>
</evidence>
<proteinExistence type="predicted"/>
<dbReference type="InterPro" id="IPR042104">
    <property type="entry name" value="PKS_dehydratase_sf"/>
</dbReference>
<gene>
    <name evidence="6" type="ORF">N0V84_000928</name>
</gene>
<sequence>MGRELLQTASPFVFRDSIFKSDSILKSLGLTWSLVEELQRDKASSQIGKSEFAQPASTAIQVALVDLLRHLGILPEAVVGHSSGEIAAAYAAEALNQEEALTVSFCRSQIASWCHEMIPTRGAMLAAGLGEASILPYVQQVPYSRGIVSVACINSPVSTTLTGDKEVDTAYHSHHMRTVASRYLDALGDVRGTTLSSTGVRFFSSVTTMEKTFGFGSEYWVKNLVSQVRFSEALESLCRCLRQENSGIMNPVFIEIGPHAALKGPFGQTLKNLNFANFDYEYTSALIRLQDARRSVLSAVGKLFELGYPVNIDTANSLGSPKLPAKVIPDLPTYCWDHSAKYWHESRLSKEYRLRQHPYHDTLGLRVISGNSIDPTWRQILSVDRQLWLADHVIDGFKIFPGSGYVCMAIQATWQLAKDNKKTDKIRNIRLRNVRFVKALVIPDNPDTVEVQIILRRGPSFWREFVVAALSAEGQWSEHCRGLVTAED</sequence>
<evidence type="ECO:0000259" key="5">
    <source>
        <dbReference type="PROSITE" id="PS52019"/>
    </source>
</evidence>
<dbReference type="GO" id="GO:0006633">
    <property type="term" value="P:fatty acid biosynthetic process"/>
    <property type="evidence" value="ECO:0007669"/>
    <property type="project" value="TreeGrafter"/>
</dbReference>
<keyword evidence="7" id="KW-1185">Reference proteome</keyword>
<dbReference type="Proteomes" id="UP001140502">
    <property type="component" value="Unassembled WGS sequence"/>
</dbReference>
<evidence type="ECO:0000256" key="3">
    <source>
        <dbReference type="ARBA" id="ARBA00023268"/>
    </source>
</evidence>
<dbReference type="InterPro" id="IPR020807">
    <property type="entry name" value="PKS_DH"/>
</dbReference>
<dbReference type="InterPro" id="IPR049900">
    <property type="entry name" value="PKS_mFAS_DH"/>
</dbReference>
<feature type="domain" description="PKS/mFAS DH" evidence="5">
    <location>
        <begin position="360"/>
        <end position="488"/>
    </location>
</feature>
<evidence type="ECO:0000256" key="4">
    <source>
        <dbReference type="PROSITE-ProRule" id="PRU01363"/>
    </source>
</evidence>
<dbReference type="SUPFAM" id="SSF55048">
    <property type="entry name" value="Probable ACP-binding domain of malonyl-CoA ACP transacylase"/>
    <property type="match status" value="1"/>
</dbReference>
<dbReference type="Gene3D" id="3.10.129.110">
    <property type="entry name" value="Polyketide synthase dehydratase"/>
    <property type="match status" value="1"/>
</dbReference>
<dbReference type="InterPro" id="IPR016035">
    <property type="entry name" value="Acyl_Trfase/lysoPLipase"/>
</dbReference>
<dbReference type="PANTHER" id="PTHR43775:SF22">
    <property type="entry name" value="SYNTHASE, PUTATIVE (JCVI)-RELATED"/>
    <property type="match status" value="1"/>
</dbReference>
<dbReference type="InterPro" id="IPR050091">
    <property type="entry name" value="PKS_NRPS_Biosynth_Enz"/>
</dbReference>
<dbReference type="InterPro" id="IPR016036">
    <property type="entry name" value="Malonyl_transacylase_ACP-bd"/>
</dbReference>
<protein>
    <recommendedName>
        <fullName evidence="5">PKS/mFAS DH domain-containing protein</fullName>
    </recommendedName>
</protein>
<dbReference type="InterPro" id="IPR001227">
    <property type="entry name" value="Ac_transferase_dom_sf"/>
</dbReference>
<dbReference type="PROSITE" id="PS52019">
    <property type="entry name" value="PKS_MFAS_DH"/>
    <property type="match status" value="1"/>
</dbReference>
<comment type="caution">
    <text evidence="6">The sequence shown here is derived from an EMBL/GenBank/DDBJ whole genome shotgun (WGS) entry which is preliminary data.</text>
</comment>
<dbReference type="InterPro" id="IPR014043">
    <property type="entry name" value="Acyl_transferase_dom"/>
</dbReference>
<name>A0A9W8WLV1_9HYPO</name>
<accession>A0A9W8WLV1</accession>
<dbReference type="Pfam" id="PF00698">
    <property type="entry name" value="Acyl_transf_1"/>
    <property type="match status" value="1"/>
</dbReference>
<evidence type="ECO:0000313" key="6">
    <source>
        <dbReference type="EMBL" id="KAJ4328569.1"/>
    </source>
</evidence>
<dbReference type="SMART" id="SM00826">
    <property type="entry name" value="PKS_DH"/>
    <property type="match status" value="1"/>
</dbReference>
<dbReference type="InterPro" id="IPR049552">
    <property type="entry name" value="PKS_DH_N"/>
</dbReference>
<keyword evidence="1" id="KW-0596">Phosphopantetheine</keyword>
<dbReference type="PANTHER" id="PTHR43775">
    <property type="entry name" value="FATTY ACID SYNTHASE"/>
    <property type="match status" value="1"/>
</dbReference>
<dbReference type="Gene3D" id="3.40.366.10">
    <property type="entry name" value="Malonyl-Coenzyme A Acyl Carrier Protein, domain 2"/>
    <property type="match status" value="2"/>
</dbReference>
<reference evidence="6" key="1">
    <citation type="submission" date="2022-10" db="EMBL/GenBank/DDBJ databases">
        <title>Tapping the CABI collections for fungal endophytes: first genome assemblies for Collariella, Neodidymelliopsis, Ascochyta clinopodiicola, Didymella pomorum, Didymosphaeria variabile, Neocosmospora piperis and Neocucurbitaria cava.</title>
        <authorList>
            <person name="Hill R."/>
        </authorList>
    </citation>
    <scope>NUCLEOTIDE SEQUENCE</scope>
    <source>
        <strain evidence="6">IMI 366586</strain>
    </source>
</reference>
<keyword evidence="3" id="KW-0511">Multifunctional enzyme</keyword>
<keyword evidence="2" id="KW-0597">Phosphoprotein</keyword>